<proteinExistence type="predicted"/>
<evidence type="ECO:0000256" key="1">
    <source>
        <dbReference type="SAM" id="Phobius"/>
    </source>
</evidence>
<accession>A0ABZ3IM49</accession>
<feature type="transmembrane region" description="Helical" evidence="1">
    <location>
        <begin position="15"/>
        <end position="37"/>
    </location>
</feature>
<reference evidence="2" key="1">
    <citation type="submission" date="2024-05" db="EMBL/GenBank/DDBJ databases">
        <title>Isolation and characterization of Sporomusa carbonis sp. nov., a carboxydotrophic hydrogenogen in the genus of Sporomusa isolated from a charcoal burning pile.</title>
        <authorList>
            <person name="Boeer T."/>
            <person name="Rosenbaum F."/>
            <person name="Eysell L."/>
            <person name="Mueller V."/>
            <person name="Daniel R."/>
            <person name="Poehlein A."/>
        </authorList>
    </citation>
    <scope>NUCLEOTIDE SEQUENCE [LARGE SCALE GENOMIC DNA]</scope>
    <source>
        <strain evidence="2">DSM 10669</strain>
    </source>
</reference>
<sequence>MESDNLLVRYKAKQFMGIITGVMPMTEFDIVLYFAIVEKITVYEGDRLIVSLLDGTDIECKIEY</sequence>
<name>A0ABZ3IM49_9FIRM</name>
<keyword evidence="1" id="KW-0472">Membrane</keyword>
<protein>
    <submittedName>
        <fullName evidence="2">Uncharacterized protein</fullName>
    </submittedName>
</protein>
<dbReference type="Proteomes" id="UP000216752">
    <property type="component" value="Chromosome"/>
</dbReference>
<dbReference type="EMBL" id="CP155573">
    <property type="protein sequence ID" value="XFO66776.1"/>
    <property type="molecule type" value="Genomic_DNA"/>
</dbReference>
<evidence type="ECO:0000313" key="3">
    <source>
        <dbReference type="Proteomes" id="UP000216752"/>
    </source>
</evidence>
<dbReference type="RefSeq" id="WP_094606324.1">
    <property type="nucleotide sequence ID" value="NZ_CP155573.1"/>
</dbReference>
<organism evidence="2 3">
    <name type="scientific">Sporomusa silvacetica DSM 10669</name>
    <dbReference type="NCBI Taxonomy" id="1123289"/>
    <lineage>
        <taxon>Bacteria</taxon>
        <taxon>Bacillati</taxon>
        <taxon>Bacillota</taxon>
        <taxon>Negativicutes</taxon>
        <taxon>Selenomonadales</taxon>
        <taxon>Sporomusaceae</taxon>
        <taxon>Sporomusa</taxon>
    </lineage>
</organism>
<evidence type="ECO:0000313" key="2">
    <source>
        <dbReference type="EMBL" id="XFO66776.1"/>
    </source>
</evidence>
<keyword evidence="1" id="KW-1133">Transmembrane helix</keyword>
<gene>
    <name evidence="2" type="ORF">SPSIL_029360</name>
</gene>
<keyword evidence="3" id="KW-1185">Reference proteome</keyword>
<keyword evidence="1" id="KW-0812">Transmembrane</keyword>